<dbReference type="AlphaFoldDB" id="B0DF48"/>
<accession>B0DF48</accession>
<dbReference type="Proteomes" id="UP000001194">
    <property type="component" value="Unassembled WGS sequence"/>
</dbReference>
<evidence type="ECO:0000313" key="2">
    <source>
        <dbReference type="Proteomes" id="UP000001194"/>
    </source>
</evidence>
<dbReference type="RefSeq" id="XP_001882637.1">
    <property type="nucleotide sequence ID" value="XM_001882602.1"/>
</dbReference>
<reference evidence="1 2" key="1">
    <citation type="journal article" date="2008" name="Nature">
        <title>The genome of Laccaria bicolor provides insights into mycorrhizal symbiosis.</title>
        <authorList>
            <person name="Martin F."/>
            <person name="Aerts A."/>
            <person name="Ahren D."/>
            <person name="Brun A."/>
            <person name="Danchin E.G.J."/>
            <person name="Duchaussoy F."/>
            <person name="Gibon J."/>
            <person name="Kohler A."/>
            <person name="Lindquist E."/>
            <person name="Pereda V."/>
            <person name="Salamov A."/>
            <person name="Shapiro H.J."/>
            <person name="Wuyts J."/>
            <person name="Blaudez D."/>
            <person name="Buee M."/>
            <person name="Brokstein P."/>
            <person name="Canbaeck B."/>
            <person name="Cohen D."/>
            <person name="Courty P.E."/>
            <person name="Coutinho P.M."/>
            <person name="Delaruelle C."/>
            <person name="Detter J.C."/>
            <person name="Deveau A."/>
            <person name="DiFazio S."/>
            <person name="Duplessis S."/>
            <person name="Fraissinet-Tachet L."/>
            <person name="Lucic E."/>
            <person name="Frey-Klett P."/>
            <person name="Fourrey C."/>
            <person name="Feussner I."/>
            <person name="Gay G."/>
            <person name="Grimwood J."/>
            <person name="Hoegger P.J."/>
            <person name="Jain P."/>
            <person name="Kilaru S."/>
            <person name="Labbe J."/>
            <person name="Lin Y.C."/>
            <person name="Legue V."/>
            <person name="Le Tacon F."/>
            <person name="Marmeisse R."/>
            <person name="Melayah D."/>
            <person name="Montanini B."/>
            <person name="Muratet M."/>
            <person name="Nehls U."/>
            <person name="Niculita-Hirzel H."/>
            <person name="Oudot-Le Secq M.P."/>
            <person name="Peter M."/>
            <person name="Quesneville H."/>
            <person name="Rajashekar B."/>
            <person name="Reich M."/>
            <person name="Rouhier N."/>
            <person name="Schmutz J."/>
            <person name="Yin T."/>
            <person name="Chalot M."/>
            <person name="Henrissat B."/>
            <person name="Kuees U."/>
            <person name="Lucas S."/>
            <person name="Van de Peer Y."/>
            <person name="Podila G.K."/>
            <person name="Polle A."/>
            <person name="Pukkila P.J."/>
            <person name="Richardson P.M."/>
            <person name="Rouze P."/>
            <person name="Sanders I.R."/>
            <person name="Stajich J.E."/>
            <person name="Tunlid A."/>
            <person name="Tuskan G."/>
            <person name="Grigoriev I.V."/>
        </authorList>
    </citation>
    <scope>NUCLEOTIDE SEQUENCE [LARGE SCALE GENOMIC DNA]</scope>
    <source>
        <strain evidence="2">S238N-H82 / ATCC MYA-4686</strain>
    </source>
</reference>
<dbReference type="EMBL" id="DS547107">
    <property type="protein sequence ID" value="EDR06790.1"/>
    <property type="molecule type" value="Genomic_DNA"/>
</dbReference>
<dbReference type="HOGENOM" id="CLU_1332114_0_0_1"/>
<organism evidence="2">
    <name type="scientific">Laccaria bicolor (strain S238N-H82 / ATCC MYA-4686)</name>
    <name type="common">Bicoloured deceiver</name>
    <name type="synonym">Laccaria laccata var. bicolor</name>
    <dbReference type="NCBI Taxonomy" id="486041"/>
    <lineage>
        <taxon>Eukaryota</taxon>
        <taxon>Fungi</taxon>
        <taxon>Dikarya</taxon>
        <taxon>Basidiomycota</taxon>
        <taxon>Agaricomycotina</taxon>
        <taxon>Agaricomycetes</taxon>
        <taxon>Agaricomycetidae</taxon>
        <taxon>Agaricales</taxon>
        <taxon>Agaricineae</taxon>
        <taxon>Hydnangiaceae</taxon>
        <taxon>Laccaria</taxon>
    </lineage>
</organism>
<dbReference type="OrthoDB" id="447173at2759"/>
<protein>
    <submittedName>
        <fullName evidence="1">Predicted protein</fullName>
    </submittedName>
</protein>
<dbReference type="GeneID" id="6078160"/>
<gene>
    <name evidence="1" type="ORF">LACBIDRAFT_299671</name>
</gene>
<dbReference type="InParanoid" id="B0DF48"/>
<keyword evidence="2" id="KW-1185">Reference proteome</keyword>
<sequence length="206" mass="24109">MWRFCLVINPVIQRAELAQSQGQLPNIPHIKLLTDSIFFNSLHSHVNSWIKAIQEVTKLTRGVSSSTALQNQLLVERDRGAVEEYLQPTNKRFPKTQTVPLPNLSSSPIVEAISRDFNDIHLWILTSHWLEYTPYPTSDSEHLLPQTTARGIFRTWDDLIKEFTNVAREVTRKRSEKIIPIKVVLRHGKLVERVRYLREWRKQHEQ</sequence>
<name>B0DF48_LACBS</name>
<evidence type="ECO:0000313" key="1">
    <source>
        <dbReference type="EMBL" id="EDR06790.1"/>
    </source>
</evidence>
<dbReference type="KEGG" id="lbc:LACBIDRAFT_299671"/>
<proteinExistence type="predicted"/>
<dbReference type="STRING" id="486041.B0DF48"/>